<name>A0AAE4WBC4_AGRVI</name>
<sequence>MKASYDKENAERYLGAAVIAYHGALREVVKALATAKGTADLSWFDELHQNAIRSAKGTITEQIPVEVEAGAIRFGFETIDAEFKSIRVSLIKNQDG</sequence>
<comment type="caution">
    <text evidence="1">The sequence shown here is derived from an EMBL/GenBank/DDBJ whole genome shotgun (WGS) entry which is preliminary data.</text>
</comment>
<dbReference type="RefSeq" id="WP_156547892.1">
    <property type="nucleotide sequence ID" value="NZ_JABAEJ010000004.1"/>
</dbReference>
<evidence type="ECO:0000313" key="2">
    <source>
        <dbReference type="Proteomes" id="UP000436692"/>
    </source>
</evidence>
<dbReference type="EMBL" id="WPHM01000003">
    <property type="protein sequence ID" value="MUZ57436.1"/>
    <property type="molecule type" value="Genomic_DNA"/>
</dbReference>
<reference evidence="1 2" key="1">
    <citation type="submission" date="2019-12" db="EMBL/GenBank/DDBJ databases">
        <title>Whole-genome sequencing of Allorhizobium vitis.</title>
        <authorList>
            <person name="Gan H.M."/>
            <person name="Szegedi E."/>
            <person name="Burr T."/>
            <person name="Savka M.A."/>
        </authorList>
    </citation>
    <scope>NUCLEOTIDE SEQUENCE [LARGE SCALE GENOMIC DNA]</scope>
    <source>
        <strain evidence="1 2">CG989</strain>
    </source>
</reference>
<proteinExistence type="predicted"/>
<dbReference type="AlphaFoldDB" id="A0AAE4WBC4"/>
<protein>
    <submittedName>
        <fullName evidence="1">Uncharacterized protein</fullName>
    </submittedName>
</protein>
<gene>
    <name evidence="1" type="ORF">GOZ95_08175</name>
</gene>
<accession>A0AAE4WBC4</accession>
<evidence type="ECO:0000313" key="1">
    <source>
        <dbReference type="EMBL" id="MUZ57436.1"/>
    </source>
</evidence>
<organism evidence="1 2">
    <name type="scientific">Agrobacterium vitis</name>
    <name type="common">Rhizobium vitis</name>
    <dbReference type="NCBI Taxonomy" id="373"/>
    <lineage>
        <taxon>Bacteria</taxon>
        <taxon>Pseudomonadati</taxon>
        <taxon>Pseudomonadota</taxon>
        <taxon>Alphaproteobacteria</taxon>
        <taxon>Hyphomicrobiales</taxon>
        <taxon>Rhizobiaceae</taxon>
        <taxon>Rhizobium/Agrobacterium group</taxon>
        <taxon>Agrobacterium</taxon>
    </lineage>
</organism>
<dbReference type="Proteomes" id="UP000436692">
    <property type="component" value="Unassembled WGS sequence"/>
</dbReference>